<feature type="binding site" evidence="5">
    <location>
        <position position="383"/>
    </location>
    <ligand>
        <name>FAD</name>
        <dbReference type="ChEBI" id="CHEBI:57692"/>
    </ligand>
</feature>
<evidence type="ECO:0000259" key="8">
    <source>
        <dbReference type="Pfam" id="PF02852"/>
    </source>
</evidence>
<dbReference type="Gene3D" id="3.30.390.30">
    <property type="match status" value="1"/>
</dbReference>
<evidence type="ECO:0000313" key="10">
    <source>
        <dbReference type="EMBL" id="PJJ76883.1"/>
    </source>
</evidence>
<keyword evidence="3 5" id="KW-0274">FAD</keyword>
<feature type="binding site" evidence="5">
    <location>
        <begin position="209"/>
        <end position="211"/>
    </location>
    <ligand>
        <name>FAD</name>
        <dbReference type="ChEBI" id="CHEBI:57692"/>
    </ligand>
</feature>
<feature type="binding site" evidence="5">
    <location>
        <position position="81"/>
    </location>
    <ligand>
        <name>FAD</name>
        <dbReference type="ChEBI" id="CHEBI:57692"/>
    </ligand>
</feature>
<evidence type="ECO:0000256" key="5">
    <source>
        <dbReference type="PIRSR" id="PIRSR000350-3"/>
    </source>
</evidence>
<keyword evidence="4 5" id="KW-0520">NAD</keyword>
<evidence type="ECO:0000256" key="1">
    <source>
        <dbReference type="ARBA" id="ARBA00007532"/>
    </source>
</evidence>
<dbReference type="SUPFAM" id="SSF51905">
    <property type="entry name" value="FAD/NAD(P)-binding domain"/>
    <property type="match status" value="1"/>
</dbReference>
<dbReference type="PANTHER" id="PTHR22912">
    <property type="entry name" value="DISULFIDE OXIDOREDUCTASE"/>
    <property type="match status" value="1"/>
</dbReference>
<organism evidence="10 11">
    <name type="scientific">Sediminihabitans luteus</name>
    <dbReference type="NCBI Taxonomy" id="1138585"/>
    <lineage>
        <taxon>Bacteria</taxon>
        <taxon>Bacillati</taxon>
        <taxon>Actinomycetota</taxon>
        <taxon>Actinomycetes</taxon>
        <taxon>Micrococcales</taxon>
        <taxon>Cellulomonadaceae</taxon>
        <taxon>Sediminihabitans</taxon>
    </lineage>
</organism>
<dbReference type="InterPro" id="IPR004099">
    <property type="entry name" value="Pyr_nucl-diS_OxRdtase_dimer"/>
</dbReference>
<keyword evidence="5" id="KW-0547">Nucleotide-binding</keyword>
<dbReference type="GO" id="GO:0050660">
    <property type="term" value="F:flavin adenine dinucleotide binding"/>
    <property type="evidence" value="ECO:0007669"/>
    <property type="project" value="TreeGrafter"/>
</dbReference>
<dbReference type="AlphaFoldDB" id="A0A2M9CYF6"/>
<evidence type="ECO:0000256" key="2">
    <source>
        <dbReference type="ARBA" id="ARBA00022630"/>
    </source>
</evidence>
<dbReference type="EMBL" id="PGFE01000001">
    <property type="protein sequence ID" value="PJJ76883.1"/>
    <property type="molecule type" value="Genomic_DNA"/>
</dbReference>
<reference evidence="10 11" key="1">
    <citation type="submission" date="2017-11" db="EMBL/GenBank/DDBJ databases">
        <title>Genomic Encyclopedia of Archaeal and Bacterial Type Strains, Phase II (KMG-II): From Individual Species to Whole Genera.</title>
        <authorList>
            <person name="Goeker M."/>
        </authorList>
    </citation>
    <scope>NUCLEOTIDE SEQUENCE [LARGE SCALE GENOMIC DNA]</scope>
    <source>
        <strain evidence="10 11">DSM 25478</strain>
    </source>
</reference>
<evidence type="ECO:0000256" key="6">
    <source>
        <dbReference type="PIRSR" id="PIRSR000350-4"/>
    </source>
</evidence>
<dbReference type="PIRSF" id="PIRSF000350">
    <property type="entry name" value="Mercury_reductase_MerA"/>
    <property type="match status" value="1"/>
</dbReference>
<dbReference type="SUPFAM" id="SSF55424">
    <property type="entry name" value="FAD/NAD-linked reductases, dimerisation (C-terminal) domain"/>
    <property type="match status" value="1"/>
</dbReference>
<dbReference type="InterPro" id="IPR023753">
    <property type="entry name" value="FAD/NAD-binding_dom"/>
</dbReference>
<evidence type="ECO:0000256" key="4">
    <source>
        <dbReference type="ARBA" id="ARBA00023027"/>
    </source>
</evidence>
<keyword evidence="2" id="KW-0285">Flavoprotein</keyword>
<feature type="compositionally biased region" description="Basic and acidic residues" evidence="7">
    <location>
        <begin position="10"/>
        <end position="34"/>
    </location>
</feature>
<gene>
    <name evidence="10" type="ORF">CLV28_0092</name>
</gene>
<evidence type="ECO:0000256" key="3">
    <source>
        <dbReference type="ARBA" id="ARBA00022827"/>
    </source>
</evidence>
<comment type="caution">
    <text evidence="10">The sequence shown here is derived from an EMBL/GenBank/DDBJ whole genome shotgun (WGS) entry which is preliminary data.</text>
</comment>
<feature type="binding site" evidence="5">
    <location>
        <begin position="246"/>
        <end position="253"/>
    </location>
    <ligand>
        <name>NAD(+)</name>
        <dbReference type="ChEBI" id="CHEBI:57540"/>
    </ligand>
</feature>
<keyword evidence="11" id="KW-1185">Reference proteome</keyword>
<comment type="cofactor">
    <cofactor evidence="5">
        <name>FAD</name>
        <dbReference type="ChEBI" id="CHEBI:57692"/>
    </cofactor>
    <text evidence="5">Binds 1 FAD per subunit.</text>
</comment>
<dbReference type="PRINTS" id="PR00411">
    <property type="entry name" value="PNDRDTASEI"/>
</dbReference>
<feature type="region of interest" description="Disordered" evidence="7">
    <location>
        <begin position="1"/>
        <end position="35"/>
    </location>
</feature>
<feature type="binding site" evidence="5">
    <location>
        <position position="335"/>
    </location>
    <ligand>
        <name>NAD(+)</name>
        <dbReference type="ChEBI" id="CHEBI:57540"/>
    </ligand>
</feature>
<comment type="similarity">
    <text evidence="1">Belongs to the class-I pyridine nucleotide-disulfide oxidoreductase family.</text>
</comment>
<dbReference type="OrthoDB" id="9800167at2"/>
<name>A0A2M9CYF6_9CELL</name>
<dbReference type="Pfam" id="PF02852">
    <property type="entry name" value="Pyr_redox_dim"/>
    <property type="match status" value="1"/>
</dbReference>
<feature type="binding site" evidence="5">
    <location>
        <position position="141"/>
    </location>
    <ligand>
        <name>FAD</name>
        <dbReference type="ChEBI" id="CHEBI:57692"/>
    </ligand>
</feature>
<feature type="domain" description="Pyridine nucleotide-disulphide oxidoreductase dimerisation" evidence="8">
    <location>
        <begin position="448"/>
        <end position="552"/>
    </location>
</feature>
<dbReference type="Gene3D" id="3.50.50.60">
    <property type="entry name" value="FAD/NAD(P)-binding domain"/>
    <property type="match status" value="2"/>
</dbReference>
<proteinExistence type="inferred from homology"/>
<dbReference type="InterPro" id="IPR050151">
    <property type="entry name" value="Class-I_Pyr_Nuc-Dis_Oxidored"/>
</dbReference>
<dbReference type="PANTHER" id="PTHR22912:SF151">
    <property type="entry name" value="DIHYDROLIPOYL DEHYDROGENASE, MITOCHONDRIAL"/>
    <property type="match status" value="1"/>
</dbReference>
<sequence>MANVNTTNSTDKDQTRDGVPGEDRRGHEHSRQETYDVVVLGAGPVGENVADRASRTGLSVAIVEAELAGGECSYWACMPSKALLRPGAVAAAARDVPGVSAPSIDGAAVLAHRDEVVHDWDDSGQADWIESTGITLVRGFGRIVAPRTVEVEATAVSRVEDDASSASGDSASNGSPSNGSPSNGSPSNESSADGAPRTLVARRAVVVATGSVPRLPDVPGLLRAAPWGSREATSVETVPASLVVVGGGVVAVEMADAFAALGSHVTLLARSGLLGAMESFAGEQVAESLRGAGVDVVLGASPSRVDRTDGRVRVAYDGPDGGAVVEADEILVATGRVPRTTDLGLEAAGLPADALEDLPRGLGVDATGLVRGVDGDWLYASGDVLGSIATTHQGKYQARVCGDAIAARFGTDEREGVAAWGGSVPAAGTDPEPWTRYASTADGPAKTQVVFTRHQVAAVGLTAAQAREEGLDVRVVDVDLAGVAGGYLMGPSYGGTARIVVDEARHVIVGATFAGPEVAEMLHAATVAVVGEVPLERLWHAVPAYPTVSEAWLRLLEGYGL</sequence>
<feature type="region of interest" description="Disordered" evidence="7">
    <location>
        <begin position="155"/>
        <end position="195"/>
    </location>
</feature>
<dbReference type="InterPro" id="IPR016156">
    <property type="entry name" value="FAD/NAD-linked_Rdtase_dimer_sf"/>
</dbReference>
<evidence type="ECO:0000313" key="11">
    <source>
        <dbReference type="Proteomes" id="UP000231693"/>
    </source>
</evidence>
<feature type="compositionally biased region" description="Low complexity" evidence="7">
    <location>
        <begin position="164"/>
        <end position="193"/>
    </location>
</feature>
<evidence type="ECO:0000256" key="7">
    <source>
        <dbReference type="SAM" id="MobiDB-lite"/>
    </source>
</evidence>
<feature type="domain" description="FAD/NAD(P)-binding" evidence="9">
    <location>
        <begin position="35"/>
        <end position="397"/>
    </location>
</feature>
<dbReference type="GO" id="GO:0004148">
    <property type="term" value="F:dihydrolipoyl dehydrogenase (NADH) activity"/>
    <property type="evidence" value="ECO:0007669"/>
    <property type="project" value="TreeGrafter"/>
</dbReference>
<dbReference type="InterPro" id="IPR036188">
    <property type="entry name" value="FAD/NAD-bd_sf"/>
</dbReference>
<evidence type="ECO:0000259" key="9">
    <source>
        <dbReference type="Pfam" id="PF07992"/>
    </source>
</evidence>
<dbReference type="InterPro" id="IPR001100">
    <property type="entry name" value="Pyr_nuc-diS_OxRdtase"/>
</dbReference>
<dbReference type="Pfam" id="PF07992">
    <property type="entry name" value="Pyr_redox_2"/>
    <property type="match status" value="1"/>
</dbReference>
<dbReference type="PRINTS" id="PR00368">
    <property type="entry name" value="FADPNR"/>
</dbReference>
<dbReference type="GO" id="GO:0006103">
    <property type="term" value="P:2-oxoglutarate metabolic process"/>
    <property type="evidence" value="ECO:0007669"/>
    <property type="project" value="TreeGrafter"/>
</dbReference>
<protein>
    <submittedName>
        <fullName evidence="10">Dihydrolipoamide dehydrogenase</fullName>
    </submittedName>
</protein>
<feature type="disulfide bond" description="Redox-active" evidence="6">
    <location>
        <begin position="72"/>
        <end position="77"/>
    </location>
</feature>
<dbReference type="Proteomes" id="UP000231693">
    <property type="component" value="Unassembled WGS sequence"/>
</dbReference>
<accession>A0A2M9CYF6</accession>